<keyword evidence="2" id="KW-1185">Reference proteome</keyword>
<reference evidence="1 2" key="1">
    <citation type="journal article" date="2021" name="BMC Genomics">
        <title>Datura genome reveals duplications of psychoactive alkaloid biosynthetic genes and high mutation rate following tissue culture.</title>
        <authorList>
            <person name="Rajewski A."/>
            <person name="Carter-House D."/>
            <person name="Stajich J."/>
            <person name="Litt A."/>
        </authorList>
    </citation>
    <scope>NUCLEOTIDE SEQUENCE [LARGE SCALE GENOMIC DNA]</scope>
    <source>
        <strain evidence="1">AR-01</strain>
    </source>
</reference>
<organism evidence="1 2">
    <name type="scientific">Datura stramonium</name>
    <name type="common">Jimsonweed</name>
    <name type="synonym">Common thornapple</name>
    <dbReference type="NCBI Taxonomy" id="4076"/>
    <lineage>
        <taxon>Eukaryota</taxon>
        <taxon>Viridiplantae</taxon>
        <taxon>Streptophyta</taxon>
        <taxon>Embryophyta</taxon>
        <taxon>Tracheophyta</taxon>
        <taxon>Spermatophyta</taxon>
        <taxon>Magnoliopsida</taxon>
        <taxon>eudicotyledons</taxon>
        <taxon>Gunneridae</taxon>
        <taxon>Pentapetalae</taxon>
        <taxon>asterids</taxon>
        <taxon>lamiids</taxon>
        <taxon>Solanales</taxon>
        <taxon>Solanaceae</taxon>
        <taxon>Solanoideae</taxon>
        <taxon>Datureae</taxon>
        <taxon>Datura</taxon>
    </lineage>
</organism>
<sequence>PLLNHQGLTTGKMTPDLGLNMMDFGLSSMQRPSAHEFFVTNEIYEHVKAEIPLMTRVKPRVRKGMRTVDHISP</sequence>
<dbReference type="EMBL" id="JACEIK010001867">
    <property type="protein sequence ID" value="MCD7472758.1"/>
    <property type="molecule type" value="Genomic_DNA"/>
</dbReference>
<gene>
    <name evidence="1" type="ORF">HAX54_014091</name>
</gene>
<dbReference type="Proteomes" id="UP000823775">
    <property type="component" value="Unassembled WGS sequence"/>
</dbReference>
<comment type="caution">
    <text evidence="1">The sequence shown here is derived from an EMBL/GenBank/DDBJ whole genome shotgun (WGS) entry which is preliminary data.</text>
</comment>
<evidence type="ECO:0000313" key="2">
    <source>
        <dbReference type="Proteomes" id="UP000823775"/>
    </source>
</evidence>
<evidence type="ECO:0000313" key="1">
    <source>
        <dbReference type="EMBL" id="MCD7472758.1"/>
    </source>
</evidence>
<feature type="non-terminal residue" evidence="1">
    <location>
        <position position="1"/>
    </location>
</feature>
<protein>
    <submittedName>
        <fullName evidence="1">Uncharacterized protein</fullName>
    </submittedName>
</protein>
<proteinExistence type="predicted"/>
<name>A0ABS8TPJ4_DATST</name>
<accession>A0ABS8TPJ4</accession>